<feature type="transmembrane region" description="Helical" evidence="1">
    <location>
        <begin position="76"/>
        <end position="103"/>
    </location>
</feature>
<evidence type="ECO:0000313" key="3">
    <source>
        <dbReference type="EMBL" id="EDP13650.1"/>
    </source>
</evidence>
<protein>
    <recommendedName>
        <fullName evidence="2">Calcineurin-like phosphoesterase domain-containing protein</fullName>
    </recommendedName>
</protein>
<dbReference type="PaxDb" id="411902-CLOBOL_06215"/>
<dbReference type="Gene3D" id="3.60.21.10">
    <property type="match status" value="1"/>
</dbReference>
<reference evidence="3 4" key="2">
    <citation type="submission" date="2007-09" db="EMBL/GenBank/DDBJ databases">
        <title>Draft genome sequence of Clostridium bolteae (ATCC BAA-613).</title>
        <authorList>
            <person name="Sudarsanam P."/>
            <person name="Ley R."/>
            <person name="Guruge J."/>
            <person name="Turnbaugh P.J."/>
            <person name="Mahowald M."/>
            <person name="Liep D."/>
            <person name="Gordon J."/>
        </authorList>
    </citation>
    <scope>NUCLEOTIDE SEQUENCE [LARGE SCALE GENOMIC DNA]</scope>
    <source>
        <strain evidence="4">ATCC BAA-613 / DSM 15670 / CCUG 46953 / JCM 12243 / WAL 16351</strain>
    </source>
</reference>
<keyword evidence="1" id="KW-0472">Membrane</keyword>
<dbReference type="CDD" id="cd07385">
    <property type="entry name" value="MPP_YkuE_C"/>
    <property type="match status" value="1"/>
</dbReference>
<dbReference type="PANTHER" id="PTHR31302:SF0">
    <property type="entry name" value="TRANSMEMBRANE PROTEIN WITH METALLOPHOSPHOESTERASE DOMAIN"/>
    <property type="match status" value="1"/>
</dbReference>
<dbReference type="AlphaFoldDB" id="A8S1Y9"/>
<dbReference type="GO" id="GO:0016787">
    <property type="term" value="F:hydrolase activity"/>
    <property type="evidence" value="ECO:0007669"/>
    <property type="project" value="InterPro"/>
</dbReference>
<dbReference type="EMBL" id="ABCC02000047">
    <property type="protein sequence ID" value="EDP13650.1"/>
    <property type="molecule type" value="Genomic_DNA"/>
</dbReference>
<dbReference type="InterPro" id="IPR004843">
    <property type="entry name" value="Calcineurin-like_PHP"/>
</dbReference>
<accession>A8S1Y9</accession>
<evidence type="ECO:0000259" key="2">
    <source>
        <dbReference type="Pfam" id="PF00149"/>
    </source>
</evidence>
<dbReference type="PANTHER" id="PTHR31302">
    <property type="entry name" value="TRANSMEMBRANE PROTEIN WITH METALLOPHOSPHOESTERASE DOMAIN-RELATED"/>
    <property type="match status" value="1"/>
</dbReference>
<dbReference type="HOGENOM" id="CLU_025443_0_0_9"/>
<dbReference type="Proteomes" id="UP000005396">
    <property type="component" value="Unassembled WGS sequence"/>
</dbReference>
<keyword evidence="1" id="KW-0812">Transmembrane</keyword>
<evidence type="ECO:0000313" key="4">
    <source>
        <dbReference type="Proteomes" id="UP000005396"/>
    </source>
</evidence>
<name>A8S1Y9_ENTBW</name>
<proteinExistence type="predicted"/>
<dbReference type="eggNOG" id="COG1408">
    <property type="taxonomic scope" value="Bacteria"/>
</dbReference>
<feature type="transmembrane region" description="Helical" evidence="1">
    <location>
        <begin position="115"/>
        <end position="136"/>
    </location>
</feature>
<feature type="transmembrane region" description="Helical" evidence="1">
    <location>
        <begin position="46"/>
        <end position="64"/>
    </location>
</feature>
<sequence>MEYRMKLISLFAALAAVIGLFANAGRKLFQWLGPLFPCIGPLPYGIAYGLAVTGILGAFIVSRVPGNGIFAPVFYVCHYLLGFIVYMVMLVNLAGLFLFLAGLLRLLPAPLSCRAGVAAGAIPLLLSAALSVYGAVHGAVIQIKPYEIQIGGQTQEKAPLRIALISDLHLGYVIGEHHLEKVINAVNSTKPDLVCIAGDIFDGDATALADAGTLKELFLKIESVYGVYACLGNHDAGPSYDRMTEFLSEAGVRVLQDEAVVIDSRFVLAGRKDSFPIGGQGERRGSLELPERTEDLPVIVMDHQPGNIRDYGEETDLILCGHTHKGQMFPFNLITDAVFDVDYGYYRASVDSPQVIVTSGAGTWGPPQRVATDNEVAEILVMLPVRQ</sequence>
<reference evidence="3 4" key="1">
    <citation type="submission" date="2007-08" db="EMBL/GenBank/DDBJ databases">
        <authorList>
            <person name="Fulton L."/>
            <person name="Clifton S."/>
            <person name="Fulton B."/>
            <person name="Xu J."/>
            <person name="Minx P."/>
            <person name="Pepin K.H."/>
            <person name="Johnson M."/>
            <person name="Thiruvilangam P."/>
            <person name="Bhonagiri V."/>
            <person name="Nash W.E."/>
            <person name="Mardis E.R."/>
            <person name="Wilson R.K."/>
        </authorList>
    </citation>
    <scope>NUCLEOTIDE SEQUENCE [LARGE SCALE GENOMIC DNA]</scope>
    <source>
        <strain evidence="4">ATCC BAA-613 / DSM 15670 / CCUG 46953 / JCM 12243 / WAL 16351</strain>
    </source>
</reference>
<keyword evidence="1" id="KW-1133">Transmembrane helix</keyword>
<dbReference type="InterPro" id="IPR029052">
    <property type="entry name" value="Metallo-depent_PP-like"/>
</dbReference>
<organism evidence="3 4">
    <name type="scientific">Enterocloster bolteae (strain ATCC BAA-613 / DSM 15670 / CCUG 46953 / JCM 12243 / WAL 16351)</name>
    <name type="common">Clostridium bolteae</name>
    <dbReference type="NCBI Taxonomy" id="411902"/>
    <lineage>
        <taxon>Bacteria</taxon>
        <taxon>Bacillati</taxon>
        <taxon>Bacillota</taxon>
        <taxon>Clostridia</taxon>
        <taxon>Lachnospirales</taxon>
        <taxon>Lachnospiraceae</taxon>
        <taxon>Enterocloster</taxon>
    </lineage>
</organism>
<dbReference type="Pfam" id="PF00149">
    <property type="entry name" value="Metallophos"/>
    <property type="match status" value="1"/>
</dbReference>
<gene>
    <name evidence="3" type="ORF">CLOBOL_06215</name>
</gene>
<evidence type="ECO:0000256" key="1">
    <source>
        <dbReference type="SAM" id="Phobius"/>
    </source>
</evidence>
<dbReference type="InterPro" id="IPR051158">
    <property type="entry name" value="Metallophosphoesterase_sf"/>
</dbReference>
<feature type="domain" description="Calcineurin-like phosphoesterase" evidence="2">
    <location>
        <begin position="160"/>
        <end position="325"/>
    </location>
</feature>
<comment type="caution">
    <text evidence="3">The sequence shown here is derived from an EMBL/GenBank/DDBJ whole genome shotgun (WGS) entry which is preliminary data.</text>
</comment>
<dbReference type="SUPFAM" id="SSF56300">
    <property type="entry name" value="Metallo-dependent phosphatases"/>
    <property type="match status" value="1"/>
</dbReference>